<dbReference type="EMBL" id="SMRT01000008">
    <property type="protein sequence ID" value="TDF96390.1"/>
    <property type="molecule type" value="Genomic_DNA"/>
</dbReference>
<evidence type="ECO:0000256" key="5">
    <source>
        <dbReference type="SAM" id="MobiDB-lite"/>
    </source>
</evidence>
<dbReference type="OrthoDB" id="7960583at2"/>
<protein>
    <submittedName>
        <fullName evidence="7">DoxX family protein</fullName>
    </submittedName>
</protein>
<dbReference type="GO" id="GO:0016020">
    <property type="term" value="C:membrane"/>
    <property type="evidence" value="ECO:0007669"/>
    <property type="project" value="UniProtKB-SubCell"/>
</dbReference>
<organism evidence="7 8">
    <name type="scientific">Paenibacillus piri</name>
    <dbReference type="NCBI Taxonomy" id="2547395"/>
    <lineage>
        <taxon>Bacteria</taxon>
        <taxon>Bacillati</taxon>
        <taxon>Bacillota</taxon>
        <taxon>Bacilli</taxon>
        <taxon>Bacillales</taxon>
        <taxon>Paenibacillaceae</taxon>
        <taxon>Paenibacillus</taxon>
    </lineage>
</organism>
<keyword evidence="4 6" id="KW-0472">Membrane</keyword>
<feature type="region of interest" description="Disordered" evidence="5">
    <location>
        <begin position="127"/>
        <end position="147"/>
    </location>
</feature>
<reference evidence="7 8" key="1">
    <citation type="submission" date="2019-03" db="EMBL/GenBank/DDBJ databases">
        <title>This is whole genome sequence of Paenibacillus sp MS74 strain.</title>
        <authorList>
            <person name="Trinh H.N."/>
        </authorList>
    </citation>
    <scope>NUCLEOTIDE SEQUENCE [LARGE SCALE GENOMIC DNA]</scope>
    <source>
        <strain evidence="7 8">MS74</strain>
    </source>
</reference>
<proteinExistence type="predicted"/>
<comment type="subcellular location">
    <subcellularLocation>
        <location evidence="1">Membrane</location>
        <topology evidence="1">Multi-pass membrane protein</topology>
    </subcellularLocation>
</comment>
<evidence type="ECO:0000256" key="2">
    <source>
        <dbReference type="ARBA" id="ARBA00022692"/>
    </source>
</evidence>
<dbReference type="Pfam" id="PF13564">
    <property type="entry name" value="DoxX_2"/>
    <property type="match status" value="1"/>
</dbReference>
<feature type="transmembrane region" description="Helical" evidence="6">
    <location>
        <begin position="98"/>
        <end position="116"/>
    </location>
</feature>
<accession>A0A4R5KP43</accession>
<evidence type="ECO:0000313" key="7">
    <source>
        <dbReference type="EMBL" id="TDF96390.1"/>
    </source>
</evidence>
<gene>
    <name evidence="7" type="ORF">E1757_18485</name>
</gene>
<sequence length="147" mass="16106">MNKQKIIYWIFTSLLILLMGGGVVPNLLSSPEWVAIFEHLVYPPYLLPFLGAAKLLGILAILIPRYPRLKEWAYAGFVFDLSGALYSVLAIGDASGGIIVFFIGYALIAGSYIYSLKLQKAKSTIAAPNPHPRDGGMGRVATYRQQS</sequence>
<feature type="transmembrane region" description="Helical" evidence="6">
    <location>
        <begin position="45"/>
        <end position="63"/>
    </location>
</feature>
<dbReference type="AlphaFoldDB" id="A0A4R5KP43"/>
<keyword evidence="2 6" id="KW-0812">Transmembrane</keyword>
<dbReference type="Proteomes" id="UP000295636">
    <property type="component" value="Unassembled WGS sequence"/>
</dbReference>
<dbReference type="InterPro" id="IPR032808">
    <property type="entry name" value="DoxX"/>
</dbReference>
<evidence type="ECO:0000256" key="1">
    <source>
        <dbReference type="ARBA" id="ARBA00004141"/>
    </source>
</evidence>
<evidence type="ECO:0000256" key="4">
    <source>
        <dbReference type="ARBA" id="ARBA00023136"/>
    </source>
</evidence>
<keyword evidence="3 6" id="KW-1133">Transmembrane helix</keyword>
<feature type="transmembrane region" description="Helical" evidence="6">
    <location>
        <begin position="7"/>
        <end position="25"/>
    </location>
</feature>
<comment type="caution">
    <text evidence="7">The sequence shown here is derived from an EMBL/GenBank/DDBJ whole genome shotgun (WGS) entry which is preliminary data.</text>
</comment>
<evidence type="ECO:0000313" key="8">
    <source>
        <dbReference type="Proteomes" id="UP000295636"/>
    </source>
</evidence>
<feature type="transmembrane region" description="Helical" evidence="6">
    <location>
        <begin position="72"/>
        <end position="92"/>
    </location>
</feature>
<evidence type="ECO:0000256" key="3">
    <source>
        <dbReference type="ARBA" id="ARBA00022989"/>
    </source>
</evidence>
<name>A0A4R5KP43_9BACL</name>
<keyword evidence="8" id="KW-1185">Reference proteome</keyword>
<evidence type="ECO:0000256" key="6">
    <source>
        <dbReference type="SAM" id="Phobius"/>
    </source>
</evidence>